<organism evidence="2 3">
    <name type="scientific">Myodes glareolus</name>
    <name type="common">Bank vole</name>
    <name type="synonym">Clethrionomys glareolus</name>
    <dbReference type="NCBI Taxonomy" id="447135"/>
    <lineage>
        <taxon>Eukaryota</taxon>
        <taxon>Metazoa</taxon>
        <taxon>Chordata</taxon>
        <taxon>Craniata</taxon>
        <taxon>Vertebrata</taxon>
        <taxon>Euteleostomi</taxon>
        <taxon>Mammalia</taxon>
        <taxon>Eutheria</taxon>
        <taxon>Euarchontoglires</taxon>
        <taxon>Glires</taxon>
        <taxon>Rodentia</taxon>
        <taxon>Myomorpha</taxon>
        <taxon>Muroidea</taxon>
        <taxon>Cricetidae</taxon>
        <taxon>Arvicolinae</taxon>
        <taxon>Myodes</taxon>
    </lineage>
</organism>
<sequence length="115" mass="12031">GAKQKTKGKQTKDDVETPAHARGWLAGSPSPAQLGTLKAGGRRGRPGGTRRHFRCGRARYFPAGLASSRHSRDRAAGQAFPVGVSSSSLLDTSHEGEELAGASQGGKPLRPSRLC</sequence>
<accession>A0AAW0I086</accession>
<gene>
    <name evidence="2" type="ORF">U0070_007744</name>
</gene>
<feature type="non-terminal residue" evidence="2">
    <location>
        <position position="1"/>
    </location>
</feature>
<comment type="caution">
    <text evidence="2">The sequence shown here is derived from an EMBL/GenBank/DDBJ whole genome shotgun (WGS) entry which is preliminary data.</text>
</comment>
<feature type="compositionally biased region" description="Basic and acidic residues" evidence="1">
    <location>
        <begin position="10"/>
        <end position="19"/>
    </location>
</feature>
<dbReference type="AlphaFoldDB" id="A0AAW0I086"/>
<feature type="compositionally biased region" description="Basic residues" evidence="1">
    <location>
        <begin position="40"/>
        <end position="52"/>
    </location>
</feature>
<feature type="region of interest" description="Disordered" evidence="1">
    <location>
        <begin position="85"/>
        <end position="115"/>
    </location>
</feature>
<evidence type="ECO:0000313" key="3">
    <source>
        <dbReference type="Proteomes" id="UP001488838"/>
    </source>
</evidence>
<feature type="region of interest" description="Disordered" evidence="1">
    <location>
        <begin position="1"/>
        <end position="52"/>
    </location>
</feature>
<name>A0AAW0I086_MYOGA</name>
<reference evidence="2 3" key="1">
    <citation type="journal article" date="2023" name="bioRxiv">
        <title>Conserved and derived expression patterns and positive selection on dental genes reveal complex evolutionary context of ever-growing rodent molars.</title>
        <authorList>
            <person name="Calamari Z.T."/>
            <person name="Song A."/>
            <person name="Cohen E."/>
            <person name="Akter M."/>
            <person name="Roy R.D."/>
            <person name="Hallikas O."/>
            <person name="Christensen M.M."/>
            <person name="Li P."/>
            <person name="Marangoni P."/>
            <person name="Jernvall J."/>
            <person name="Klein O.D."/>
        </authorList>
    </citation>
    <scope>NUCLEOTIDE SEQUENCE [LARGE SCALE GENOMIC DNA]</scope>
    <source>
        <strain evidence="2">V071</strain>
    </source>
</reference>
<protein>
    <submittedName>
        <fullName evidence="2">Uncharacterized protein</fullName>
    </submittedName>
</protein>
<evidence type="ECO:0000256" key="1">
    <source>
        <dbReference type="SAM" id="MobiDB-lite"/>
    </source>
</evidence>
<proteinExistence type="predicted"/>
<keyword evidence="3" id="KW-1185">Reference proteome</keyword>
<dbReference type="Proteomes" id="UP001488838">
    <property type="component" value="Unassembled WGS sequence"/>
</dbReference>
<dbReference type="EMBL" id="JBBHLL010000265">
    <property type="protein sequence ID" value="KAK7807683.1"/>
    <property type="molecule type" value="Genomic_DNA"/>
</dbReference>
<evidence type="ECO:0000313" key="2">
    <source>
        <dbReference type="EMBL" id="KAK7807683.1"/>
    </source>
</evidence>